<dbReference type="Gene3D" id="3.40.50.2300">
    <property type="match status" value="1"/>
</dbReference>
<dbReference type="RefSeq" id="WP_211216669.1">
    <property type="nucleotide sequence ID" value="NZ_JBIAZU010000005.1"/>
</dbReference>
<dbReference type="PANTHER" id="PTHR43214:SF24">
    <property type="entry name" value="TRANSCRIPTIONAL REGULATORY PROTEIN NARL-RELATED"/>
    <property type="match status" value="1"/>
</dbReference>
<dbReference type="InterPro" id="IPR016032">
    <property type="entry name" value="Sig_transdc_resp-reg_C-effctor"/>
</dbReference>
<evidence type="ECO:0000259" key="6">
    <source>
        <dbReference type="PROSITE" id="PS50043"/>
    </source>
</evidence>
<dbReference type="EMBL" id="JBIAZU010000005">
    <property type="protein sequence ID" value="MFF5293713.1"/>
    <property type="molecule type" value="Genomic_DNA"/>
</dbReference>
<dbReference type="SMART" id="SM00421">
    <property type="entry name" value="HTH_LUXR"/>
    <property type="match status" value="1"/>
</dbReference>
<keyword evidence="2" id="KW-0805">Transcription regulation</keyword>
<keyword evidence="1 5" id="KW-0597">Phosphoprotein</keyword>
<evidence type="ECO:0000256" key="2">
    <source>
        <dbReference type="ARBA" id="ARBA00023015"/>
    </source>
</evidence>
<evidence type="ECO:0000256" key="5">
    <source>
        <dbReference type="PROSITE-ProRule" id="PRU00169"/>
    </source>
</evidence>
<dbReference type="InterPro" id="IPR058245">
    <property type="entry name" value="NreC/VraR/RcsB-like_REC"/>
</dbReference>
<dbReference type="PROSITE" id="PS00622">
    <property type="entry name" value="HTH_LUXR_1"/>
    <property type="match status" value="1"/>
</dbReference>
<dbReference type="InterPro" id="IPR039420">
    <property type="entry name" value="WalR-like"/>
</dbReference>
<keyword evidence="9" id="KW-1185">Reference proteome</keyword>
<dbReference type="PROSITE" id="PS50043">
    <property type="entry name" value="HTH_LUXR_2"/>
    <property type="match status" value="1"/>
</dbReference>
<dbReference type="InterPro" id="IPR000792">
    <property type="entry name" value="Tscrpt_reg_LuxR_C"/>
</dbReference>
<dbReference type="SUPFAM" id="SSF46894">
    <property type="entry name" value="C-terminal effector domain of the bipartite response regulators"/>
    <property type="match status" value="1"/>
</dbReference>
<evidence type="ECO:0000256" key="3">
    <source>
        <dbReference type="ARBA" id="ARBA00023125"/>
    </source>
</evidence>
<protein>
    <submittedName>
        <fullName evidence="8">Response regulator</fullName>
    </submittedName>
</protein>
<dbReference type="SUPFAM" id="SSF52172">
    <property type="entry name" value="CheY-like"/>
    <property type="match status" value="1"/>
</dbReference>
<proteinExistence type="predicted"/>
<feature type="modified residue" description="4-aspartylphosphate" evidence="5">
    <location>
        <position position="52"/>
    </location>
</feature>
<evidence type="ECO:0000313" key="9">
    <source>
        <dbReference type="Proteomes" id="UP001602245"/>
    </source>
</evidence>
<reference evidence="8 9" key="1">
    <citation type="submission" date="2024-10" db="EMBL/GenBank/DDBJ databases">
        <title>The Natural Products Discovery Center: Release of the First 8490 Sequenced Strains for Exploring Actinobacteria Biosynthetic Diversity.</title>
        <authorList>
            <person name="Kalkreuter E."/>
            <person name="Kautsar S.A."/>
            <person name="Yang D."/>
            <person name="Bader C.D."/>
            <person name="Teijaro C.N."/>
            <person name="Fluegel L."/>
            <person name="Davis C.M."/>
            <person name="Simpson J.R."/>
            <person name="Lauterbach L."/>
            <person name="Steele A.D."/>
            <person name="Gui C."/>
            <person name="Meng S."/>
            <person name="Li G."/>
            <person name="Viehrig K."/>
            <person name="Ye F."/>
            <person name="Su P."/>
            <person name="Kiefer A.F."/>
            <person name="Nichols A."/>
            <person name="Cepeda A.J."/>
            <person name="Yan W."/>
            <person name="Fan B."/>
            <person name="Jiang Y."/>
            <person name="Adhikari A."/>
            <person name="Zheng C.-J."/>
            <person name="Schuster L."/>
            <person name="Cowan T.M."/>
            <person name="Smanski M.J."/>
            <person name="Chevrette M.G."/>
            <person name="De Carvalho L.P.S."/>
            <person name="Shen B."/>
        </authorList>
    </citation>
    <scope>NUCLEOTIDE SEQUENCE [LARGE SCALE GENOMIC DNA]</scope>
    <source>
        <strain evidence="8 9">NPDC000087</strain>
    </source>
</reference>
<dbReference type="PRINTS" id="PR00038">
    <property type="entry name" value="HTHLUXR"/>
</dbReference>
<evidence type="ECO:0000313" key="8">
    <source>
        <dbReference type="EMBL" id="MFF5293713.1"/>
    </source>
</evidence>
<evidence type="ECO:0000256" key="1">
    <source>
        <dbReference type="ARBA" id="ARBA00022553"/>
    </source>
</evidence>
<feature type="domain" description="Response regulatory" evidence="7">
    <location>
        <begin position="2"/>
        <end position="122"/>
    </location>
</feature>
<gene>
    <name evidence="8" type="ORF">ACFY35_30135</name>
</gene>
<feature type="domain" description="HTH luxR-type" evidence="6">
    <location>
        <begin position="144"/>
        <end position="215"/>
    </location>
</feature>
<sequence length="219" mass="23686">MRVMIGEDDVLLREGVARLLAEAGLDVVAQAGDADELMSKALAYRPDVAIIDVRMPPHHEHDGLVAAVELRRRLPRTAVLILSQFYEPSLALQLIGDQPEGVGYLLKERVGDVETFLEAINRVAVGGSVLDPEVVGRLLGRQRPDDPLRVLSAGEHAVLAAMAEGKSNAGIADTLHISEASVEKHVTAIFRKLGIRPAGGEHRRVHAVLAFLRGSGERR</sequence>
<evidence type="ECO:0000259" key="7">
    <source>
        <dbReference type="PROSITE" id="PS50110"/>
    </source>
</evidence>
<dbReference type="Pfam" id="PF00196">
    <property type="entry name" value="GerE"/>
    <property type="match status" value="1"/>
</dbReference>
<dbReference type="Pfam" id="PF00072">
    <property type="entry name" value="Response_reg"/>
    <property type="match status" value="1"/>
</dbReference>
<dbReference type="PROSITE" id="PS50110">
    <property type="entry name" value="RESPONSE_REGULATORY"/>
    <property type="match status" value="1"/>
</dbReference>
<dbReference type="Proteomes" id="UP001602245">
    <property type="component" value="Unassembled WGS sequence"/>
</dbReference>
<organism evidence="8 9">
    <name type="scientific">Paractinoplanes globisporus</name>
    <dbReference type="NCBI Taxonomy" id="113565"/>
    <lineage>
        <taxon>Bacteria</taxon>
        <taxon>Bacillati</taxon>
        <taxon>Actinomycetota</taxon>
        <taxon>Actinomycetes</taxon>
        <taxon>Micromonosporales</taxon>
        <taxon>Micromonosporaceae</taxon>
        <taxon>Paractinoplanes</taxon>
    </lineage>
</organism>
<dbReference type="InterPro" id="IPR001789">
    <property type="entry name" value="Sig_transdc_resp-reg_receiver"/>
</dbReference>
<comment type="caution">
    <text evidence="8">The sequence shown here is derived from an EMBL/GenBank/DDBJ whole genome shotgun (WGS) entry which is preliminary data.</text>
</comment>
<dbReference type="SMART" id="SM00448">
    <property type="entry name" value="REC"/>
    <property type="match status" value="1"/>
</dbReference>
<dbReference type="CDD" id="cd17535">
    <property type="entry name" value="REC_NarL-like"/>
    <property type="match status" value="1"/>
</dbReference>
<dbReference type="PANTHER" id="PTHR43214">
    <property type="entry name" value="TWO-COMPONENT RESPONSE REGULATOR"/>
    <property type="match status" value="1"/>
</dbReference>
<name>A0ABW6WK95_9ACTN</name>
<keyword evidence="3" id="KW-0238">DNA-binding</keyword>
<dbReference type="CDD" id="cd06170">
    <property type="entry name" value="LuxR_C_like"/>
    <property type="match status" value="1"/>
</dbReference>
<dbReference type="InterPro" id="IPR011006">
    <property type="entry name" value="CheY-like_superfamily"/>
</dbReference>
<accession>A0ABW6WK95</accession>
<keyword evidence="4" id="KW-0804">Transcription</keyword>
<evidence type="ECO:0000256" key="4">
    <source>
        <dbReference type="ARBA" id="ARBA00023163"/>
    </source>
</evidence>